<evidence type="ECO:0000256" key="1">
    <source>
        <dbReference type="ARBA" id="ARBA00022692"/>
    </source>
</evidence>
<keyword evidence="3 4" id="KW-0472">Membrane</keyword>
<keyword evidence="4" id="KW-0813">Transport</keyword>
<dbReference type="GO" id="GO:0005375">
    <property type="term" value="F:copper ion transmembrane transporter activity"/>
    <property type="evidence" value="ECO:0007669"/>
    <property type="project" value="UniProtKB-UniRule"/>
</dbReference>
<keyword evidence="4" id="KW-0186">Copper</keyword>
<comment type="subcellular location">
    <subcellularLocation>
        <location evidence="4">Membrane</location>
        <topology evidence="4">Multi-pass membrane protein</topology>
    </subcellularLocation>
</comment>
<dbReference type="Proteomes" id="UP001430953">
    <property type="component" value="Unassembled WGS sequence"/>
</dbReference>
<evidence type="ECO:0000256" key="4">
    <source>
        <dbReference type="RuleBase" id="RU367022"/>
    </source>
</evidence>
<keyword evidence="2 4" id="KW-1133">Transmembrane helix</keyword>
<evidence type="ECO:0000256" key="3">
    <source>
        <dbReference type="ARBA" id="ARBA00023136"/>
    </source>
</evidence>
<comment type="caution">
    <text evidence="5">The sequence shown here is derived from an EMBL/GenBank/DDBJ whole genome shotgun (WGS) entry which is preliminary data.</text>
</comment>
<feature type="transmembrane region" description="Helical" evidence="4">
    <location>
        <begin position="117"/>
        <end position="141"/>
    </location>
</feature>
<dbReference type="EMBL" id="JADYXP020000015">
    <property type="protein sequence ID" value="KAL0108874.1"/>
    <property type="molecule type" value="Genomic_DNA"/>
</dbReference>
<dbReference type="InterPro" id="IPR007274">
    <property type="entry name" value="Cop_transporter"/>
</dbReference>
<comment type="similarity">
    <text evidence="4">Belongs to the copper transporter (Ctr) (TC 1.A.56) family. SLC31A subfamily.</text>
</comment>
<keyword evidence="1 4" id="KW-0812">Transmembrane</keyword>
<keyword evidence="4" id="KW-0187">Copper transport</keyword>
<keyword evidence="4" id="KW-0406">Ion transport</keyword>
<protein>
    <recommendedName>
        <fullName evidence="4">Copper transport protein</fullName>
    </recommendedName>
</protein>
<feature type="transmembrane region" description="Helical" evidence="4">
    <location>
        <begin position="90"/>
        <end position="111"/>
    </location>
</feature>
<evidence type="ECO:0000313" key="5">
    <source>
        <dbReference type="EMBL" id="KAL0108874.1"/>
    </source>
</evidence>
<organism evidence="5 6">
    <name type="scientific">Cardiocondyla obscurior</name>
    <dbReference type="NCBI Taxonomy" id="286306"/>
    <lineage>
        <taxon>Eukaryota</taxon>
        <taxon>Metazoa</taxon>
        <taxon>Ecdysozoa</taxon>
        <taxon>Arthropoda</taxon>
        <taxon>Hexapoda</taxon>
        <taxon>Insecta</taxon>
        <taxon>Pterygota</taxon>
        <taxon>Neoptera</taxon>
        <taxon>Endopterygota</taxon>
        <taxon>Hymenoptera</taxon>
        <taxon>Apocrita</taxon>
        <taxon>Aculeata</taxon>
        <taxon>Formicoidea</taxon>
        <taxon>Formicidae</taxon>
        <taxon>Myrmicinae</taxon>
        <taxon>Cardiocondyla</taxon>
    </lineage>
</organism>
<feature type="transmembrane region" description="Helical" evidence="4">
    <location>
        <begin position="20"/>
        <end position="41"/>
    </location>
</feature>
<accession>A0AAW2F230</accession>
<keyword evidence="6" id="KW-1185">Reference proteome</keyword>
<gene>
    <name evidence="5" type="ORF">PUN28_014175</name>
</gene>
<dbReference type="PANTHER" id="PTHR12483">
    <property type="entry name" value="SOLUTE CARRIER FAMILY 31 COPPER TRANSPORTERS"/>
    <property type="match status" value="1"/>
</dbReference>
<name>A0AAW2F230_9HYME</name>
<dbReference type="PANTHER" id="PTHR12483:SF115">
    <property type="entry name" value="COPPER TRANSPORT PROTEIN"/>
    <property type="match status" value="1"/>
</dbReference>
<sequence length="196" mass="22495">MYKAYWFGVDLGDFLFPGYNITTVWSLVATCLGLAALAILYEAMKVSHIHLQQTVIRSIPRRTSASSENSSLLSRMTPKNFRPHPRCENFWGWMLQMLHWSLHITLSYILMMAVMTFNAYITIALAIGASFGYYIFGPSLIQLNMQRFHRKQTIIECDQNCEDIVSNQQRRESAVSIIAEQLVTEANIEVHVPRDT</sequence>
<evidence type="ECO:0000313" key="6">
    <source>
        <dbReference type="Proteomes" id="UP001430953"/>
    </source>
</evidence>
<evidence type="ECO:0000256" key="2">
    <source>
        <dbReference type="ARBA" id="ARBA00022989"/>
    </source>
</evidence>
<dbReference type="AlphaFoldDB" id="A0AAW2F230"/>
<reference evidence="5 6" key="1">
    <citation type="submission" date="2023-03" db="EMBL/GenBank/DDBJ databases">
        <title>High recombination rates correlate with genetic variation in Cardiocondyla obscurior ants.</title>
        <authorList>
            <person name="Errbii M."/>
        </authorList>
    </citation>
    <scope>NUCLEOTIDE SEQUENCE [LARGE SCALE GENOMIC DNA]</scope>
    <source>
        <strain evidence="5">Alpha-2009</strain>
        <tissue evidence="5">Whole body</tissue>
    </source>
</reference>
<proteinExistence type="inferred from homology"/>
<dbReference type="GO" id="GO:0016020">
    <property type="term" value="C:membrane"/>
    <property type="evidence" value="ECO:0007669"/>
    <property type="project" value="UniProtKB-SubCell"/>
</dbReference>
<dbReference type="Pfam" id="PF04145">
    <property type="entry name" value="Ctr"/>
    <property type="match status" value="1"/>
</dbReference>